<dbReference type="InterPro" id="IPR005025">
    <property type="entry name" value="FMN_Rdtase-like_dom"/>
</dbReference>
<dbReference type="EMBL" id="MRTP01000002">
    <property type="protein sequence ID" value="OMF55329.1"/>
    <property type="molecule type" value="Genomic_DNA"/>
</dbReference>
<dbReference type="Proteomes" id="UP000187172">
    <property type="component" value="Unassembled WGS sequence"/>
</dbReference>
<protein>
    <recommendedName>
        <fullName evidence="2">NADPH-dependent FMN reductase-like domain-containing protein</fullName>
    </recommendedName>
</protein>
<gene>
    <name evidence="3" type="ORF">BK138_11565</name>
</gene>
<dbReference type="InterPro" id="IPR029039">
    <property type="entry name" value="Flavoprotein-like_sf"/>
</dbReference>
<dbReference type="PANTHER" id="PTHR30543:SF21">
    <property type="entry name" value="NAD(P)H-DEPENDENT FMN REDUCTASE LOT6"/>
    <property type="match status" value="1"/>
</dbReference>
<dbReference type="STRING" id="297318.BK138_11565"/>
<evidence type="ECO:0000313" key="3">
    <source>
        <dbReference type="EMBL" id="OMF55329.1"/>
    </source>
</evidence>
<comment type="similarity">
    <text evidence="1">Belongs to the azoreductase type 2 family.</text>
</comment>
<reference evidence="3 4" key="1">
    <citation type="submission" date="2016-11" db="EMBL/GenBank/DDBJ databases">
        <title>Paenibacillus species isolates.</title>
        <authorList>
            <person name="Beno S.M."/>
        </authorList>
    </citation>
    <scope>NUCLEOTIDE SEQUENCE [LARGE SCALE GENOMIC DNA]</scope>
    <source>
        <strain evidence="3 4">FSL R5-0378</strain>
    </source>
</reference>
<dbReference type="RefSeq" id="WP_076169724.1">
    <property type="nucleotide sequence ID" value="NZ_MRTP01000002.1"/>
</dbReference>
<organism evidence="3 4">
    <name type="scientific">Paenibacillus rhizosphaerae</name>
    <dbReference type="NCBI Taxonomy" id="297318"/>
    <lineage>
        <taxon>Bacteria</taxon>
        <taxon>Bacillati</taxon>
        <taxon>Bacillota</taxon>
        <taxon>Bacilli</taxon>
        <taxon>Bacillales</taxon>
        <taxon>Paenibacillaceae</taxon>
        <taxon>Paenibacillus</taxon>
    </lineage>
</organism>
<evidence type="ECO:0000313" key="4">
    <source>
        <dbReference type="Proteomes" id="UP000187172"/>
    </source>
</evidence>
<proteinExistence type="inferred from homology"/>
<sequence>MPLNSSPIKITAISGSLRRQSSNTSLIHALYPLAPETMEISIFEGIGDLPHFNPDMDGDDPAPSVARLRDTIRQADGVIISTPEYAHGVPGVLKNALDWLVSSGEFVYKPVAVVSGSPMETGGEKAHESLQMTLRMMTADLVEGGSFTIPFLNQKLRGGEIKDEELNERLKGMLGKLEEAVREAAANGMNGFR</sequence>
<keyword evidence="4" id="KW-1185">Reference proteome</keyword>
<dbReference type="Gene3D" id="3.40.50.360">
    <property type="match status" value="1"/>
</dbReference>
<dbReference type="SUPFAM" id="SSF52218">
    <property type="entry name" value="Flavoproteins"/>
    <property type="match status" value="1"/>
</dbReference>
<comment type="caution">
    <text evidence="3">The sequence shown here is derived from an EMBL/GenBank/DDBJ whole genome shotgun (WGS) entry which is preliminary data.</text>
</comment>
<dbReference type="GO" id="GO:0016491">
    <property type="term" value="F:oxidoreductase activity"/>
    <property type="evidence" value="ECO:0007669"/>
    <property type="project" value="InterPro"/>
</dbReference>
<dbReference type="Pfam" id="PF03358">
    <property type="entry name" value="FMN_red"/>
    <property type="match status" value="1"/>
</dbReference>
<dbReference type="InterPro" id="IPR050712">
    <property type="entry name" value="NAD(P)H-dep_reductase"/>
</dbReference>
<accession>A0A1R1EU95</accession>
<name>A0A1R1EU95_9BACL</name>
<feature type="domain" description="NADPH-dependent FMN reductase-like" evidence="2">
    <location>
        <begin position="8"/>
        <end position="151"/>
    </location>
</feature>
<dbReference type="GO" id="GO:0005829">
    <property type="term" value="C:cytosol"/>
    <property type="evidence" value="ECO:0007669"/>
    <property type="project" value="TreeGrafter"/>
</dbReference>
<dbReference type="GO" id="GO:0010181">
    <property type="term" value="F:FMN binding"/>
    <property type="evidence" value="ECO:0007669"/>
    <property type="project" value="TreeGrafter"/>
</dbReference>
<dbReference type="AlphaFoldDB" id="A0A1R1EU95"/>
<dbReference type="PANTHER" id="PTHR30543">
    <property type="entry name" value="CHROMATE REDUCTASE"/>
    <property type="match status" value="1"/>
</dbReference>
<evidence type="ECO:0000256" key="1">
    <source>
        <dbReference type="ARBA" id="ARBA00009428"/>
    </source>
</evidence>
<evidence type="ECO:0000259" key="2">
    <source>
        <dbReference type="Pfam" id="PF03358"/>
    </source>
</evidence>